<dbReference type="EMBL" id="HF935844">
    <property type="protein sequence ID" value="CCX32379.1"/>
    <property type="molecule type" value="Genomic_DNA"/>
</dbReference>
<dbReference type="PROSITE" id="PS51194">
    <property type="entry name" value="HELICASE_CTER"/>
    <property type="match status" value="1"/>
</dbReference>
<dbReference type="OMA" id="KCQTHEL"/>
<dbReference type="FunFam" id="3.40.50.10810:FF:000020">
    <property type="entry name" value="DNA repair and recombination protein RAD54B"/>
    <property type="match status" value="1"/>
</dbReference>
<dbReference type="GO" id="GO:0005634">
    <property type="term" value="C:nucleus"/>
    <property type="evidence" value="ECO:0007669"/>
    <property type="project" value="TreeGrafter"/>
</dbReference>
<dbReference type="CDD" id="cd18004">
    <property type="entry name" value="DEXHc_RAD54"/>
    <property type="match status" value="1"/>
</dbReference>
<keyword evidence="1" id="KW-0547">Nucleotide-binding</keyword>
<evidence type="ECO:0000256" key="4">
    <source>
        <dbReference type="SAM" id="MobiDB-lite"/>
    </source>
</evidence>
<feature type="compositionally biased region" description="Low complexity" evidence="4">
    <location>
        <begin position="1"/>
        <end position="22"/>
    </location>
</feature>
<dbReference type="InterPro" id="IPR050496">
    <property type="entry name" value="SNF2_RAD54_helicase_repair"/>
</dbReference>
<dbReference type="GO" id="GO:0007131">
    <property type="term" value="P:reciprocal meiotic recombination"/>
    <property type="evidence" value="ECO:0007669"/>
    <property type="project" value="TreeGrafter"/>
</dbReference>
<dbReference type="SMART" id="SM00490">
    <property type="entry name" value="HELICc"/>
    <property type="match status" value="1"/>
</dbReference>
<dbReference type="Pfam" id="PF00271">
    <property type="entry name" value="Helicase_C"/>
    <property type="match status" value="1"/>
</dbReference>
<feature type="compositionally biased region" description="Polar residues" evidence="4">
    <location>
        <begin position="39"/>
        <end position="49"/>
    </location>
</feature>
<dbReference type="eggNOG" id="KOG0390">
    <property type="taxonomic scope" value="Eukaryota"/>
</dbReference>
<dbReference type="InterPro" id="IPR000330">
    <property type="entry name" value="SNF2_N"/>
</dbReference>
<feature type="region of interest" description="Disordered" evidence="4">
    <location>
        <begin position="1"/>
        <end position="74"/>
    </location>
</feature>
<accession>U4LJX0</accession>
<keyword evidence="8" id="KW-1185">Reference proteome</keyword>
<dbReference type="AlphaFoldDB" id="U4LJX0"/>
<dbReference type="Pfam" id="PF00176">
    <property type="entry name" value="SNF2-rel_dom"/>
    <property type="match status" value="1"/>
</dbReference>
<keyword evidence="2" id="KW-0378">Hydrolase</keyword>
<dbReference type="CDD" id="cd18793">
    <property type="entry name" value="SF2_C_SNF"/>
    <property type="match status" value="1"/>
</dbReference>
<dbReference type="GO" id="GO:0005524">
    <property type="term" value="F:ATP binding"/>
    <property type="evidence" value="ECO:0007669"/>
    <property type="project" value="InterPro"/>
</dbReference>
<dbReference type="InterPro" id="IPR038718">
    <property type="entry name" value="SNF2-like_sf"/>
</dbReference>
<dbReference type="InterPro" id="IPR001650">
    <property type="entry name" value="Helicase_C-like"/>
</dbReference>
<evidence type="ECO:0000259" key="5">
    <source>
        <dbReference type="PROSITE" id="PS51192"/>
    </source>
</evidence>
<proteinExistence type="predicted"/>
<protein>
    <submittedName>
        <fullName evidence="7">Similar to DNA repair and recombination protein RAD54B acc. no. Q9Y620</fullName>
    </submittedName>
</protein>
<dbReference type="SUPFAM" id="SSF52540">
    <property type="entry name" value="P-loop containing nucleoside triphosphate hydrolases"/>
    <property type="match status" value="2"/>
</dbReference>
<name>U4LJX0_PYROM</name>
<dbReference type="GO" id="GO:0016787">
    <property type="term" value="F:hydrolase activity"/>
    <property type="evidence" value="ECO:0007669"/>
    <property type="project" value="UniProtKB-KW"/>
</dbReference>
<dbReference type="GO" id="GO:0000724">
    <property type="term" value="P:double-strand break repair via homologous recombination"/>
    <property type="evidence" value="ECO:0007669"/>
    <property type="project" value="TreeGrafter"/>
</dbReference>
<organism evidence="7 8">
    <name type="scientific">Pyronema omphalodes (strain CBS 100304)</name>
    <name type="common">Pyronema confluens</name>
    <dbReference type="NCBI Taxonomy" id="1076935"/>
    <lineage>
        <taxon>Eukaryota</taxon>
        <taxon>Fungi</taxon>
        <taxon>Dikarya</taxon>
        <taxon>Ascomycota</taxon>
        <taxon>Pezizomycotina</taxon>
        <taxon>Pezizomycetes</taxon>
        <taxon>Pezizales</taxon>
        <taxon>Pyronemataceae</taxon>
        <taxon>Pyronema</taxon>
    </lineage>
</organism>
<dbReference type="Proteomes" id="UP000018144">
    <property type="component" value="Unassembled WGS sequence"/>
</dbReference>
<evidence type="ECO:0000313" key="8">
    <source>
        <dbReference type="Proteomes" id="UP000018144"/>
    </source>
</evidence>
<dbReference type="PROSITE" id="PS51192">
    <property type="entry name" value="HELICASE_ATP_BIND_1"/>
    <property type="match status" value="1"/>
</dbReference>
<evidence type="ECO:0000313" key="7">
    <source>
        <dbReference type="EMBL" id="CCX32379.1"/>
    </source>
</evidence>
<dbReference type="InterPro" id="IPR014001">
    <property type="entry name" value="Helicase_ATP-bd"/>
</dbReference>
<evidence type="ECO:0000256" key="2">
    <source>
        <dbReference type="ARBA" id="ARBA00022801"/>
    </source>
</evidence>
<feature type="domain" description="Helicase ATP-binding" evidence="5">
    <location>
        <begin position="312"/>
        <end position="480"/>
    </location>
</feature>
<evidence type="ECO:0000259" key="6">
    <source>
        <dbReference type="PROSITE" id="PS51194"/>
    </source>
</evidence>
<dbReference type="InterPro" id="IPR049730">
    <property type="entry name" value="SNF2/RAD54-like_C"/>
</dbReference>
<feature type="domain" description="Helicase C-terminal" evidence="6">
    <location>
        <begin position="632"/>
        <end position="794"/>
    </location>
</feature>
<sequence length="927" mass="101634">MKKFVPPLLNRRPTPTTTSTDEPPSKKIKYEPPIGPERTYSNSSSTSTGARVKVERTNSAGFSNGETMVGSKLGSATGNTAAATAKKSGLLAPRKPLLAVKNPTSKATAAAAATQSPRSAGDGNDSYYNVLWRKKTQKKHKTFDGDGVLVVSSGYGTLQDSSGKDLGRSMISKKLELGDIISFGGKDVEIDSLLSKSDFLAGRPFLAAKVAAVEAEEASPHFGAAGVFATKGWKNPLLATTVIPKRTNSKQPTPRHDPTADNALVMPRPRIKVPTNKHIVDVVVDPYVGQHLRLHQREGVEFLYQCVMGMRAFEGGNWQGAILADEMGLGKTLQTIALVWTLLKQNPIYEDQPVVKKALIVCPVTLINNWRREFRKWLDDVRIGVLVVDAKTNVRDFIVGKTYSVLIIGYEKLQKVALELKKANIDIVIADEGHRLKTEKNKAAEAIRSLNTQRRIILSGTPLQNDLHEFFTMVDFVNPGLLGSYSTFKKEFENPILKSRQPGVTKKDIEKGKARSEELARITSQFILRRTSEILSAYLPPKKEYVIYCRPTSKQTAVYHSIIDSSAFNRCLGSPDASLLLITLLKKLCNTPGLLGSSSGKEQSTNTAALLANANPSDLASSSASSSGKLRVLDRMLKILSTTTDEKIVLVSNYTSTLDVLQNLVSSRGLTWLRLDGSTPADKRQQLVEKFNRTDNKAAFAFLLSAKAGGAGINLIGASRLVLFDLDWNPATDLQAMARIHRDGQKRPVMIYRMLTTGCIDEKIFQRQITKQGLADSVMDNKSSASAFTQAELRDIFSLDEETECQTHDLLECPCGGQGYIVDLPAPVTNSDDENDDLPEFPGIMKASLVTEDIISGKSKKDAAKGLGALMGYEHVATKLLLRDECVKDLVSEEEYREISVEDEVLMGVMTQPGREREVSFVFQKSF</sequence>
<dbReference type="PANTHER" id="PTHR45629:SF7">
    <property type="entry name" value="DNA EXCISION REPAIR PROTEIN ERCC-6-RELATED"/>
    <property type="match status" value="1"/>
</dbReference>
<dbReference type="PANTHER" id="PTHR45629">
    <property type="entry name" value="SNF2/RAD54 FAMILY MEMBER"/>
    <property type="match status" value="1"/>
</dbReference>
<reference evidence="7 8" key="1">
    <citation type="journal article" date="2013" name="PLoS Genet.">
        <title>The genome and development-dependent transcriptomes of Pyronema confluens: a window into fungal evolution.</title>
        <authorList>
            <person name="Traeger S."/>
            <person name="Altegoer F."/>
            <person name="Freitag M."/>
            <person name="Gabaldon T."/>
            <person name="Kempken F."/>
            <person name="Kumar A."/>
            <person name="Marcet-Houben M."/>
            <person name="Poggeler S."/>
            <person name="Stajich J.E."/>
            <person name="Nowrousian M."/>
        </authorList>
    </citation>
    <scope>NUCLEOTIDE SEQUENCE [LARGE SCALE GENOMIC DNA]</scope>
    <source>
        <strain evidence="8">CBS 100304</strain>
        <tissue evidence="7">Vegetative mycelium</tissue>
    </source>
</reference>
<dbReference type="Gene3D" id="3.40.50.300">
    <property type="entry name" value="P-loop containing nucleotide triphosphate hydrolases"/>
    <property type="match status" value="1"/>
</dbReference>
<evidence type="ECO:0000256" key="1">
    <source>
        <dbReference type="ARBA" id="ARBA00022741"/>
    </source>
</evidence>
<keyword evidence="3" id="KW-0067">ATP-binding</keyword>
<dbReference type="Gene3D" id="1.20.120.850">
    <property type="entry name" value="SWI2/SNF2 ATPases, N-terminal domain"/>
    <property type="match status" value="1"/>
</dbReference>
<dbReference type="Gene3D" id="3.40.50.10810">
    <property type="entry name" value="Tandem AAA-ATPase domain"/>
    <property type="match status" value="1"/>
</dbReference>
<feature type="compositionally biased region" description="Polar residues" evidence="4">
    <location>
        <begin position="57"/>
        <end position="66"/>
    </location>
</feature>
<dbReference type="STRING" id="1076935.U4LJX0"/>
<evidence type="ECO:0000256" key="3">
    <source>
        <dbReference type="ARBA" id="ARBA00022840"/>
    </source>
</evidence>
<dbReference type="GO" id="GO:0015616">
    <property type="term" value="F:DNA translocase activity"/>
    <property type="evidence" value="ECO:0007669"/>
    <property type="project" value="TreeGrafter"/>
</dbReference>
<dbReference type="InterPro" id="IPR027417">
    <property type="entry name" value="P-loop_NTPase"/>
</dbReference>
<gene>
    <name evidence="7" type="ORF">PCON_13028</name>
</gene>
<dbReference type="OrthoDB" id="413460at2759"/>
<dbReference type="SMART" id="SM00487">
    <property type="entry name" value="DEXDc"/>
    <property type="match status" value="1"/>
</dbReference>